<protein>
    <submittedName>
        <fullName evidence="7">Ran-2</fullName>
    </submittedName>
</protein>
<dbReference type="FunFam" id="3.80.10.10:FF:000142">
    <property type="entry name" value="Ran GTPase activating protein 1"/>
    <property type="match status" value="2"/>
</dbReference>
<gene>
    <name evidence="7" type="primary">WBGene00107495</name>
</gene>
<evidence type="ECO:0000256" key="5">
    <source>
        <dbReference type="ARBA" id="ARBA00023242"/>
    </source>
</evidence>
<comment type="subcellular location">
    <subcellularLocation>
        <location evidence="1">Nucleus</location>
    </subcellularLocation>
</comment>
<feature type="region of interest" description="Disordered" evidence="6">
    <location>
        <begin position="773"/>
        <end position="864"/>
    </location>
</feature>
<dbReference type="GO" id="GO:0005829">
    <property type="term" value="C:cytosol"/>
    <property type="evidence" value="ECO:0000318"/>
    <property type="project" value="GO_Central"/>
</dbReference>
<keyword evidence="4" id="KW-0677">Repeat</keyword>
<dbReference type="PANTHER" id="PTHR24113">
    <property type="entry name" value="RAN GTPASE-ACTIVATING PROTEIN 1"/>
    <property type="match status" value="1"/>
</dbReference>
<dbReference type="InterPro" id="IPR001611">
    <property type="entry name" value="Leu-rich_rpt"/>
</dbReference>
<dbReference type="GO" id="GO:0005634">
    <property type="term" value="C:nucleus"/>
    <property type="evidence" value="ECO:0000318"/>
    <property type="project" value="GO_Central"/>
</dbReference>
<dbReference type="InterPro" id="IPR032675">
    <property type="entry name" value="LRR_dom_sf"/>
</dbReference>
<dbReference type="AlphaFoldDB" id="A0A2A6C9B7"/>
<feature type="region of interest" description="Disordered" evidence="6">
    <location>
        <begin position="365"/>
        <end position="404"/>
    </location>
</feature>
<dbReference type="CDD" id="cd00116">
    <property type="entry name" value="LRR_RI"/>
    <property type="match status" value="2"/>
</dbReference>
<reference evidence="7" key="2">
    <citation type="submission" date="2022-06" db="UniProtKB">
        <authorList>
            <consortium name="EnsemblMetazoa"/>
        </authorList>
    </citation>
    <scope>IDENTIFICATION</scope>
    <source>
        <strain evidence="7">PS312</strain>
    </source>
</reference>
<sequence>MLLLCSTTFPLVYTTEGANYLASVMNRPADGLSFLDRQLKLNTREDAEELAAEIAACPQLTFLELRGNTLGIQAGERIAEALEKHPELKYALWSDLFTGRLKNEIPPILRSMCGAMMRAGTCLTELDLSDNAFGPIGAEGIQDFLCSPSAFELKTLRLNNNGLGAGGVIIANCLLAAHRNAAAAGRRFALKTFVAGRNRLEDPGAIALAKAFKAIGTLEEITVPQNGIRKDGIKALARCLGSNRALRVINFNDNTCTRIGAIEISFSLGDLTQLEVLDLGDCLCRANGTTAILSVLVSRPFPKLREVNLSGNELPTAVVRDVLGAWTRRPTQTKLRVTNNGFGGEWADLAEEIEQRALAELVDMGAESDDEGTADEESAGESEESDEEERTSRQGSDEEPEGAMDPLADAMRTMAVQQPAAAAPAAQAPPAAAAPAAPAAPASGPYELSFLDKQLKFESEADAEVVAAALAAHPEVTSFVLRGNTLGIGAGERIAQALEKCPNLKDCNWSDLFTGRLRSEIPIIVKRLCGAMRTAGVQLRSLDLSDNAFGPIGAESIQDFLESESAFSLEELRLNNCGLGAGAVTVANSLLTLHQKARAAGRKLNLRVIVAGRNRLEIPGALAFARAIGEIGTLEELTVHQNGIHRPGVIGLAEGVARNPRMARLSIADNVGGWEGAEAFAQALQNLRELESADFSDCLSKDRGCRALVQAAVRLPKLKVLNLSGSELTAGVAEQLVTAWSQGRNDTATLNISTNNLSDQFGRIRDLAESLGGRVDVGESDDDCGSLSGDEAEDGAVDEDVNDDTSDGERNSGGDDDEDEDEEEKEYYDFDDEEEDEDDYSDEDEDDDYDQEEEEAIAEAKGRPAVSSLASLQASQPMQQLLQAAQHITVAGFCAAPTAAGLRALAAAGSERLKKMIEPFAGARDQTESARLFLSVIVAASGAEPVTMQAVEVLDTLLITVSRHLRRPIPTVVQMMNHVVAHSDMSINREENLVDPSAISRTILETAVLQLTQRGRLTEASNMIGHYFPSTLAAAAAPGAAAAPPARQTFAFNFSAVNTAATTGLLLILIDIIHVTHIAVVVLLHKSESCSYSAIEEKSFGNLAN</sequence>
<dbReference type="Proteomes" id="UP000005239">
    <property type="component" value="Unassembled WGS sequence"/>
</dbReference>
<dbReference type="GO" id="GO:0048471">
    <property type="term" value="C:perinuclear region of cytoplasm"/>
    <property type="evidence" value="ECO:0000318"/>
    <property type="project" value="GO_Central"/>
</dbReference>
<dbReference type="OrthoDB" id="184583at2759"/>
<reference evidence="8" key="1">
    <citation type="journal article" date="2008" name="Nat. Genet.">
        <title>The Pristionchus pacificus genome provides a unique perspective on nematode lifestyle and parasitism.</title>
        <authorList>
            <person name="Dieterich C."/>
            <person name="Clifton S.W."/>
            <person name="Schuster L.N."/>
            <person name="Chinwalla A."/>
            <person name="Delehaunty K."/>
            <person name="Dinkelacker I."/>
            <person name="Fulton L."/>
            <person name="Fulton R."/>
            <person name="Godfrey J."/>
            <person name="Minx P."/>
            <person name="Mitreva M."/>
            <person name="Roeseler W."/>
            <person name="Tian H."/>
            <person name="Witte H."/>
            <person name="Yang S.P."/>
            <person name="Wilson R.K."/>
            <person name="Sommer R.J."/>
        </authorList>
    </citation>
    <scope>NUCLEOTIDE SEQUENCE [LARGE SCALE GENOMIC DNA]</scope>
    <source>
        <strain evidence="8">PS312</strain>
    </source>
</reference>
<evidence type="ECO:0000256" key="1">
    <source>
        <dbReference type="ARBA" id="ARBA00004123"/>
    </source>
</evidence>
<dbReference type="EnsemblMetazoa" id="PPA17941.1">
    <property type="protein sequence ID" value="PPA17941.1"/>
    <property type="gene ID" value="WBGene00107495"/>
</dbReference>
<dbReference type="Pfam" id="PF13516">
    <property type="entry name" value="LRR_6"/>
    <property type="match status" value="2"/>
</dbReference>
<evidence type="ECO:0000256" key="6">
    <source>
        <dbReference type="SAM" id="MobiDB-lite"/>
    </source>
</evidence>
<dbReference type="GO" id="GO:0031267">
    <property type="term" value="F:small GTPase binding"/>
    <property type="evidence" value="ECO:0000318"/>
    <property type="project" value="GO_Central"/>
</dbReference>
<keyword evidence="3" id="KW-0433">Leucine-rich repeat</keyword>
<evidence type="ECO:0000256" key="4">
    <source>
        <dbReference type="ARBA" id="ARBA00022737"/>
    </source>
</evidence>
<dbReference type="GO" id="GO:0009792">
    <property type="term" value="P:embryo development ending in birth or egg hatching"/>
    <property type="evidence" value="ECO:0007669"/>
    <property type="project" value="EnsemblMetazoa"/>
</dbReference>
<dbReference type="GO" id="GO:0005096">
    <property type="term" value="F:GTPase activator activity"/>
    <property type="evidence" value="ECO:0000318"/>
    <property type="project" value="GO_Central"/>
</dbReference>
<accession>A0A2A6C9B7</accession>
<proteinExistence type="predicted"/>
<keyword evidence="8" id="KW-1185">Reference proteome</keyword>
<evidence type="ECO:0000313" key="8">
    <source>
        <dbReference type="Proteomes" id="UP000005239"/>
    </source>
</evidence>
<keyword evidence="2" id="KW-0343">GTPase activation</keyword>
<evidence type="ECO:0000256" key="3">
    <source>
        <dbReference type="ARBA" id="ARBA00022614"/>
    </source>
</evidence>
<name>A0A2A6C9B7_PRIPA</name>
<dbReference type="Gene3D" id="3.80.10.10">
    <property type="entry name" value="Ribonuclease Inhibitor"/>
    <property type="match status" value="2"/>
</dbReference>
<dbReference type="InterPro" id="IPR027038">
    <property type="entry name" value="RanGap"/>
</dbReference>
<accession>A0A8R1YDH1</accession>
<organism evidence="7 8">
    <name type="scientific">Pristionchus pacificus</name>
    <name type="common">Parasitic nematode worm</name>
    <dbReference type="NCBI Taxonomy" id="54126"/>
    <lineage>
        <taxon>Eukaryota</taxon>
        <taxon>Metazoa</taxon>
        <taxon>Ecdysozoa</taxon>
        <taxon>Nematoda</taxon>
        <taxon>Chromadorea</taxon>
        <taxon>Rhabditida</taxon>
        <taxon>Rhabditina</taxon>
        <taxon>Diplogasteromorpha</taxon>
        <taxon>Diplogasteroidea</taxon>
        <taxon>Neodiplogasteridae</taxon>
        <taxon>Pristionchus</taxon>
    </lineage>
</organism>
<dbReference type="SMART" id="SM00368">
    <property type="entry name" value="LRR_RI"/>
    <property type="match status" value="14"/>
</dbReference>
<feature type="compositionally biased region" description="Acidic residues" evidence="6">
    <location>
        <begin position="814"/>
        <end position="857"/>
    </location>
</feature>
<dbReference type="GO" id="GO:0051168">
    <property type="term" value="P:nuclear export"/>
    <property type="evidence" value="ECO:0000318"/>
    <property type="project" value="GO_Central"/>
</dbReference>
<dbReference type="SUPFAM" id="SSF52047">
    <property type="entry name" value="RNI-like"/>
    <property type="match status" value="2"/>
</dbReference>
<keyword evidence="5" id="KW-0539">Nucleus</keyword>
<feature type="compositionally biased region" description="Acidic residues" evidence="6">
    <location>
        <begin position="366"/>
        <end position="389"/>
    </location>
</feature>
<evidence type="ECO:0000313" key="7">
    <source>
        <dbReference type="EnsemblMetazoa" id="PPA17941.1"/>
    </source>
</evidence>
<evidence type="ECO:0000256" key="2">
    <source>
        <dbReference type="ARBA" id="ARBA00022468"/>
    </source>
</evidence>
<dbReference type="PANTHER" id="PTHR24113:SF12">
    <property type="entry name" value="RAN GTPASE-ACTIVATING PROTEIN 1"/>
    <property type="match status" value="1"/>
</dbReference>
<feature type="compositionally biased region" description="Acidic residues" evidence="6">
    <location>
        <begin position="778"/>
        <end position="806"/>
    </location>
</feature>